<name>A0ABP8RYM9_9PSEU</name>
<proteinExistence type="predicted"/>
<sequence length="72" mass="8284">MRDRPEMLQQHCVRCGARWAGMDRAHCRTCCHTFDDAALFDTHRRSGTCLNGHDLDLVQTKNGIWVRLLESA</sequence>
<evidence type="ECO:0000259" key="1">
    <source>
        <dbReference type="Pfam" id="PF24071"/>
    </source>
</evidence>
<evidence type="ECO:0000313" key="3">
    <source>
        <dbReference type="Proteomes" id="UP001501598"/>
    </source>
</evidence>
<organism evidence="2 3">
    <name type="scientific">Pseudonocardia xishanensis</name>
    <dbReference type="NCBI Taxonomy" id="630995"/>
    <lineage>
        <taxon>Bacteria</taxon>
        <taxon>Bacillati</taxon>
        <taxon>Actinomycetota</taxon>
        <taxon>Actinomycetes</taxon>
        <taxon>Pseudonocardiales</taxon>
        <taxon>Pseudonocardiaceae</taxon>
        <taxon>Pseudonocardia</taxon>
    </lineage>
</organism>
<dbReference type="EMBL" id="BAABGT010000086">
    <property type="protein sequence ID" value="GAA4554813.1"/>
    <property type="molecule type" value="Genomic_DNA"/>
</dbReference>
<accession>A0ABP8RYM9</accession>
<protein>
    <recommendedName>
        <fullName evidence="1">Phage FDXHR zinc binding domain-containing protein</fullName>
    </recommendedName>
</protein>
<evidence type="ECO:0000313" key="2">
    <source>
        <dbReference type="EMBL" id="GAA4554813.1"/>
    </source>
</evidence>
<dbReference type="RefSeq" id="WP_345424372.1">
    <property type="nucleotide sequence ID" value="NZ_BAABGT010000086.1"/>
</dbReference>
<feature type="domain" description="Phage FDXHR zinc binding" evidence="1">
    <location>
        <begin position="11"/>
        <end position="53"/>
    </location>
</feature>
<dbReference type="InterPro" id="IPR058158">
    <property type="entry name" value="Phage_zn-bd_3"/>
</dbReference>
<reference evidence="3" key="1">
    <citation type="journal article" date="2019" name="Int. J. Syst. Evol. Microbiol.">
        <title>The Global Catalogue of Microorganisms (GCM) 10K type strain sequencing project: providing services to taxonomists for standard genome sequencing and annotation.</title>
        <authorList>
            <consortium name="The Broad Institute Genomics Platform"/>
            <consortium name="The Broad Institute Genome Sequencing Center for Infectious Disease"/>
            <person name="Wu L."/>
            <person name="Ma J."/>
        </authorList>
    </citation>
    <scope>NUCLEOTIDE SEQUENCE [LARGE SCALE GENOMIC DNA]</scope>
    <source>
        <strain evidence="3">JCM 17906</strain>
    </source>
</reference>
<dbReference type="Pfam" id="PF24071">
    <property type="entry name" value="Phage_zn_bind_3"/>
    <property type="match status" value="1"/>
</dbReference>
<gene>
    <name evidence="2" type="ORF">GCM10023175_53670</name>
</gene>
<keyword evidence="3" id="KW-1185">Reference proteome</keyword>
<comment type="caution">
    <text evidence="2">The sequence shown here is derived from an EMBL/GenBank/DDBJ whole genome shotgun (WGS) entry which is preliminary data.</text>
</comment>
<dbReference type="Proteomes" id="UP001501598">
    <property type="component" value="Unassembled WGS sequence"/>
</dbReference>